<sequence>MITAKISAGGKLLGIDVVDHIIVAGNSGEYYSMRANGDLNELGEQLLKTGEVIAEPW</sequence>
<keyword evidence="3" id="KW-1185">Reference proteome</keyword>
<name>A0ABQ0QSX5_9FIRM</name>
<gene>
    <name evidence="2" type="ORF">FAEUMB_00350</name>
</gene>
<dbReference type="Gene3D" id="3.40.140.10">
    <property type="entry name" value="Cytidine Deaminase, domain 2"/>
    <property type="match status" value="1"/>
</dbReference>
<protein>
    <recommendedName>
        <fullName evidence="1">RadC-like JAB domain-containing protein</fullName>
    </recommendedName>
</protein>
<organism evidence="2 3">
    <name type="scientific">Faecalimonas umbilicata</name>
    <dbReference type="NCBI Taxonomy" id="1912855"/>
    <lineage>
        <taxon>Bacteria</taxon>
        <taxon>Bacillati</taxon>
        <taxon>Bacillota</taxon>
        <taxon>Clostridia</taxon>
        <taxon>Lachnospirales</taxon>
        <taxon>Lachnospiraceae</taxon>
        <taxon>Faecalimonas</taxon>
    </lineage>
</organism>
<feature type="domain" description="RadC-like JAB" evidence="1">
    <location>
        <begin position="2"/>
        <end position="37"/>
    </location>
</feature>
<proteinExistence type="predicted"/>
<dbReference type="RefSeq" id="WP_207658006.1">
    <property type="nucleotide sequence ID" value="NZ_BHEO01000002.1"/>
</dbReference>
<dbReference type="Pfam" id="PF04002">
    <property type="entry name" value="RadC"/>
    <property type="match status" value="1"/>
</dbReference>
<comment type="caution">
    <text evidence="2">The sequence shown here is derived from an EMBL/GenBank/DDBJ whole genome shotgun (WGS) entry which is preliminary data.</text>
</comment>
<dbReference type="Proteomes" id="UP000702954">
    <property type="component" value="Unassembled WGS sequence"/>
</dbReference>
<evidence type="ECO:0000313" key="2">
    <source>
        <dbReference type="EMBL" id="GBU03494.1"/>
    </source>
</evidence>
<reference evidence="2 3" key="1">
    <citation type="journal article" date="2018" name="Int. J. Syst. Evol. Microbiol.">
        <title>Draft Genome Sequence of Faecalimonas umbilicata JCM 30896T, an Acetate-Producing Bacterium Isolated from Human Feces.</title>
        <authorList>
            <person name="Sakamoto M."/>
            <person name="Ikeyama N."/>
            <person name="Yuki M."/>
            <person name="Ohkuma M."/>
        </authorList>
    </citation>
    <scope>NUCLEOTIDE SEQUENCE [LARGE SCALE GENOMIC DNA]</scope>
    <source>
        <strain evidence="2 3">EGH7</strain>
    </source>
</reference>
<evidence type="ECO:0000259" key="1">
    <source>
        <dbReference type="Pfam" id="PF04002"/>
    </source>
</evidence>
<dbReference type="EMBL" id="BHEO01000002">
    <property type="protein sequence ID" value="GBU03494.1"/>
    <property type="molecule type" value="Genomic_DNA"/>
</dbReference>
<evidence type="ECO:0000313" key="3">
    <source>
        <dbReference type="Proteomes" id="UP000702954"/>
    </source>
</evidence>
<accession>A0ABQ0QSX5</accession>
<dbReference type="InterPro" id="IPR025657">
    <property type="entry name" value="RadC_JAB"/>
</dbReference>